<keyword evidence="4" id="KW-1185">Reference proteome</keyword>
<keyword evidence="2" id="KW-0677">Repeat</keyword>
<proteinExistence type="predicted"/>
<dbReference type="AlphaFoldDB" id="A0AAV8Z5S8"/>
<evidence type="ECO:0000313" key="4">
    <source>
        <dbReference type="Proteomes" id="UP001162162"/>
    </source>
</evidence>
<dbReference type="SUPFAM" id="SSF50978">
    <property type="entry name" value="WD40 repeat-like"/>
    <property type="match status" value="1"/>
</dbReference>
<gene>
    <name evidence="3" type="ORF">NQ318_002315</name>
</gene>
<dbReference type="InterPro" id="IPR036322">
    <property type="entry name" value="WD40_repeat_dom_sf"/>
</dbReference>
<evidence type="ECO:0000256" key="1">
    <source>
        <dbReference type="ARBA" id="ARBA00022574"/>
    </source>
</evidence>
<dbReference type="SMART" id="SM00320">
    <property type="entry name" value="WD40"/>
    <property type="match status" value="3"/>
</dbReference>
<name>A0AAV8Z5S8_9CUCU</name>
<evidence type="ECO:0000256" key="2">
    <source>
        <dbReference type="ARBA" id="ARBA00022737"/>
    </source>
</evidence>
<dbReference type="Proteomes" id="UP001162162">
    <property type="component" value="Unassembled WGS sequence"/>
</dbReference>
<reference evidence="3" key="1">
    <citation type="journal article" date="2023" name="Insect Mol. Biol.">
        <title>Genome sequencing provides insights into the evolution of gene families encoding plant cell wall-degrading enzymes in longhorned beetles.</title>
        <authorList>
            <person name="Shin N.R."/>
            <person name="Okamura Y."/>
            <person name="Kirsch R."/>
            <person name="Pauchet Y."/>
        </authorList>
    </citation>
    <scope>NUCLEOTIDE SEQUENCE</scope>
    <source>
        <strain evidence="3">AMC_N1</strain>
    </source>
</reference>
<dbReference type="InterPro" id="IPR015943">
    <property type="entry name" value="WD40/YVTN_repeat-like_dom_sf"/>
</dbReference>
<accession>A0AAV8Z5S8</accession>
<dbReference type="EMBL" id="JAPWTK010000017">
    <property type="protein sequence ID" value="KAJ8958521.1"/>
    <property type="molecule type" value="Genomic_DNA"/>
</dbReference>
<protein>
    <submittedName>
        <fullName evidence="3">Uncharacterized protein</fullName>
    </submittedName>
</protein>
<organism evidence="3 4">
    <name type="scientific">Aromia moschata</name>
    <dbReference type="NCBI Taxonomy" id="1265417"/>
    <lineage>
        <taxon>Eukaryota</taxon>
        <taxon>Metazoa</taxon>
        <taxon>Ecdysozoa</taxon>
        <taxon>Arthropoda</taxon>
        <taxon>Hexapoda</taxon>
        <taxon>Insecta</taxon>
        <taxon>Pterygota</taxon>
        <taxon>Neoptera</taxon>
        <taxon>Endopterygota</taxon>
        <taxon>Coleoptera</taxon>
        <taxon>Polyphaga</taxon>
        <taxon>Cucujiformia</taxon>
        <taxon>Chrysomeloidea</taxon>
        <taxon>Cerambycidae</taxon>
        <taxon>Cerambycinae</taxon>
        <taxon>Callichromatini</taxon>
        <taxon>Aromia</taxon>
    </lineage>
</organism>
<dbReference type="InterPro" id="IPR001680">
    <property type="entry name" value="WD40_rpt"/>
</dbReference>
<comment type="caution">
    <text evidence="3">The sequence shown here is derived from an EMBL/GenBank/DDBJ whole genome shotgun (WGS) entry which is preliminary data.</text>
</comment>
<dbReference type="Gene3D" id="2.130.10.10">
    <property type="entry name" value="YVTN repeat-like/Quinoprotein amine dehydrogenase"/>
    <property type="match status" value="2"/>
</dbReference>
<sequence length="266" mass="30164">MAVLPPDPVFCFKSDMGYIHSLCFCAKSYNYCPQLLAATEKGTVYFWDLETNRLQHQQHMGESIQKIHYFNDNIITQQKSGLVKLWSVENRAYEIVNTYEAGGGYCKSLILKDNLYVPQEDGAVDVLDVNSLKKVKQLTHDKEKTGWDYVSAGGQSQWECLFIRRLRDRYGDIILWDLNTFKPCGHIKLQEHITSLTFDPVTCRGVCGSASNTLQLFTIDKSYNMTLKCEVSITNEGCNIVKLRPDGKIMVSGGWDGDYGSFPGRP</sequence>
<keyword evidence="1" id="KW-0853">WD repeat</keyword>
<evidence type="ECO:0000313" key="3">
    <source>
        <dbReference type="EMBL" id="KAJ8958521.1"/>
    </source>
</evidence>
<dbReference type="PANTHER" id="PTHR19854:SF1">
    <property type="entry name" value="GUANINE NUCLEOTIDE-BINDING PROTEIN SUBUNIT BETA-LIKE PROTEIN 1"/>
    <property type="match status" value="1"/>
</dbReference>
<dbReference type="PANTHER" id="PTHR19854">
    <property type="entry name" value="TRANSDUCIN BETA-LIKE 3"/>
    <property type="match status" value="1"/>
</dbReference>